<evidence type="ECO:0000313" key="10">
    <source>
        <dbReference type="Proteomes" id="UP000019118"/>
    </source>
</evidence>
<feature type="transmembrane region" description="Helical" evidence="8">
    <location>
        <begin position="12"/>
        <end position="30"/>
    </location>
</feature>
<feature type="transmembrane region" description="Helical" evidence="8">
    <location>
        <begin position="496"/>
        <end position="524"/>
    </location>
</feature>
<organism evidence="9 10">
    <name type="scientific">Dendroctonus ponderosae</name>
    <name type="common">Mountain pine beetle</name>
    <dbReference type="NCBI Taxonomy" id="77166"/>
    <lineage>
        <taxon>Eukaryota</taxon>
        <taxon>Metazoa</taxon>
        <taxon>Ecdysozoa</taxon>
        <taxon>Arthropoda</taxon>
        <taxon>Hexapoda</taxon>
        <taxon>Insecta</taxon>
        <taxon>Pterygota</taxon>
        <taxon>Neoptera</taxon>
        <taxon>Endopterygota</taxon>
        <taxon>Coleoptera</taxon>
        <taxon>Polyphaga</taxon>
        <taxon>Cucujiformia</taxon>
        <taxon>Curculionidae</taxon>
        <taxon>Scolytinae</taxon>
        <taxon>Dendroctonus</taxon>
    </lineage>
</organism>
<keyword evidence="6" id="KW-0325">Glycoprotein</keyword>
<evidence type="ECO:0000256" key="8">
    <source>
        <dbReference type="SAM" id="Phobius"/>
    </source>
</evidence>
<keyword evidence="4 8" id="KW-1133">Transmembrane helix</keyword>
<evidence type="ECO:0000256" key="3">
    <source>
        <dbReference type="ARBA" id="ARBA00022692"/>
    </source>
</evidence>
<comment type="similarity">
    <text evidence="2">Belongs to the prominin family.</text>
</comment>
<dbReference type="AlphaFoldDB" id="A0AAR5PLU4"/>
<dbReference type="Proteomes" id="UP000019118">
    <property type="component" value="Unassembled WGS sequence"/>
</dbReference>
<dbReference type="PANTHER" id="PTHR22730">
    <property type="entry name" value="PROMININ PROM PROTEIN"/>
    <property type="match status" value="1"/>
</dbReference>
<dbReference type="PANTHER" id="PTHR22730:SF1">
    <property type="entry name" value="PROMININ-LIKE PROTEIN"/>
    <property type="match status" value="1"/>
</dbReference>
<reference evidence="10" key="1">
    <citation type="journal article" date="2013" name="Genome Biol.">
        <title>Draft genome of the mountain pine beetle, Dendroctonus ponderosae Hopkins, a major forest pest.</title>
        <authorList>
            <person name="Keeling C.I."/>
            <person name="Yuen M.M."/>
            <person name="Liao N.Y."/>
            <person name="Docking T.R."/>
            <person name="Chan S.K."/>
            <person name="Taylor G.A."/>
            <person name="Palmquist D.L."/>
            <person name="Jackman S.D."/>
            <person name="Nguyen A."/>
            <person name="Li M."/>
            <person name="Henderson H."/>
            <person name="Janes J.K."/>
            <person name="Zhao Y."/>
            <person name="Pandoh P."/>
            <person name="Moore R."/>
            <person name="Sperling F.A."/>
            <person name="Huber D.P."/>
            <person name="Birol I."/>
            <person name="Jones S.J."/>
            <person name="Bohlmann J."/>
        </authorList>
    </citation>
    <scope>NUCLEOTIDE SEQUENCE</scope>
</reference>
<sequence>MKGKEWNKRQSVNAVSLSLTCIFLFLAVQLSDGKDSFVSKINEITKNLKQAVGLLDFNVAYTDFVNDATYYSSTEFNAGGMAGLYKLTRLFINVFAPKDILMEGLISIDAGNNINIVENPDFTAITKYYASLVAIVVFLLLCVVLFPLCGLCFCCCRCCGNCGAKALPSDKRRDTSKKVIQAILLIMCTTGLLFCIVCAFASNQQLEDGVQEFPTNLNYSVRDTETFMDTTNAHLRHLLTNNYQEFSTALNNVLQNGTEIAMNQLFEFAGAANLTKLFDFSENLGNVNNTLYELKSDTNRLRVYASQLNDALRKVKRDLTKTLNDCSYLPECSDFKKKIDLLQTNIDFSQVPDVSSTIASLGSLNIANIQNDVDAGQKSLNNIRVSLSDALNKGLNEAKTQLANGQTIITENLDSVTGSVNDVKKQIDSSASNAIKSSQQFIDNNGKYRFYFGVTISCALLSIVVFIFFGLICGVCGKRPDGYSDNCCNKGTGSNFLCCAVAFMFLFGFIISLITLLFLLVGVISERVICDPLSNPDPDQFTLIRLLDDYNLDFGIDVTPSTLLSNCFQNKSIYTTFNLQTKFKLDEIRAKFDISEAMKNLQFNGSIIPDNFTIIDGNTLDNLAKFNPDINSDGFIDELSRNLTNYNLDELSDGLRSVISALPSSRETLKSELELSLLHLNTYNEKLIIPMKNVSQTLVANVLNLTEQLNMGYNTFQEAIEALTEDINHIQDVLRTEGPARLNETAQIFANTTLMIITTYLDRVQDHIEVKIGQCGPLSLVINSTLTSTCDKVLTPWNGFWFSLFWTSILYVITIFVATSLGNLYKKHKPYDQYIETEYLYDAYADRGDNIPLNSRGGKRSKKKGKKSKRYEERPNAGREVARDYAAGSHPPGERYADMAPKHWEDFPNGGPPHYQRAPTEYERPPPYYYPGSGGEQ</sequence>
<evidence type="ECO:0000313" key="9">
    <source>
        <dbReference type="EnsemblMetazoa" id="XP_019762008.1"/>
    </source>
</evidence>
<evidence type="ECO:0000256" key="6">
    <source>
        <dbReference type="ARBA" id="ARBA00023180"/>
    </source>
</evidence>
<dbReference type="EnsemblMetazoa" id="XM_019906448.1">
    <property type="protein sequence ID" value="XP_019762007.1"/>
    <property type="gene ID" value="LOC109538973"/>
</dbReference>
<keyword evidence="3 8" id="KW-0812">Transmembrane</keyword>
<dbReference type="RefSeq" id="XP_019762007.1">
    <property type="nucleotide sequence ID" value="XM_019906448.2"/>
</dbReference>
<evidence type="ECO:0008006" key="11">
    <source>
        <dbReference type="Google" id="ProtNLM"/>
    </source>
</evidence>
<dbReference type="Pfam" id="PF05478">
    <property type="entry name" value="Prominin"/>
    <property type="match status" value="1"/>
</dbReference>
<keyword evidence="5 8" id="KW-0472">Membrane</keyword>
<evidence type="ECO:0000256" key="4">
    <source>
        <dbReference type="ARBA" id="ARBA00022989"/>
    </source>
</evidence>
<evidence type="ECO:0000256" key="5">
    <source>
        <dbReference type="ARBA" id="ARBA00023136"/>
    </source>
</evidence>
<proteinExistence type="inferred from homology"/>
<feature type="compositionally biased region" description="Basic and acidic residues" evidence="7">
    <location>
        <begin position="892"/>
        <end position="906"/>
    </location>
</feature>
<feature type="compositionally biased region" description="Basic residues" evidence="7">
    <location>
        <begin position="857"/>
        <end position="869"/>
    </location>
</feature>
<protein>
    <recommendedName>
        <fullName evidence="11">Prominin-like protein</fullName>
    </recommendedName>
</protein>
<comment type="subcellular location">
    <subcellularLocation>
        <location evidence="1">Membrane</location>
        <topology evidence="1">Multi-pass membrane protein</topology>
    </subcellularLocation>
</comment>
<feature type="compositionally biased region" description="Basic and acidic residues" evidence="7">
    <location>
        <begin position="870"/>
        <end position="883"/>
    </location>
</feature>
<dbReference type="GO" id="GO:0016020">
    <property type="term" value="C:membrane"/>
    <property type="evidence" value="ECO:0007669"/>
    <property type="project" value="UniProtKB-SubCell"/>
</dbReference>
<dbReference type="InterPro" id="IPR008795">
    <property type="entry name" value="Prominin"/>
</dbReference>
<keyword evidence="10" id="KW-1185">Reference proteome</keyword>
<accession>A0AAR5PLU4</accession>
<dbReference type="KEGG" id="dpa:109538973"/>
<feature type="region of interest" description="Disordered" evidence="7">
    <location>
        <begin position="852"/>
        <end position="937"/>
    </location>
</feature>
<feature type="transmembrane region" description="Helical" evidence="8">
    <location>
        <begin position="128"/>
        <end position="158"/>
    </location>
</feature>
<dbReference type="EnsemblMetazoa" id="XM_019906450.1">
    <property type="protein sequence ID" value="XP_019762009.1"/>
    <property type="gene ID" value="LOC109538973"/>
</dbReference>
<reference evidence="9" key="2">
    <citation type="submission" date="2024-08" db="UniProtKB">
        <authorList>
            <consortium name="EnsemblMetazoa"/>
        </authorList>
    </citation>
    <scope>IDENTIFICATION</scope>
</reference>
<dbReference type="RefSeq" id="XP_019762008.1">
    <property type="nucleotide sequence ID" value="XM_019906449.2"/>
</dbReference>
<evidence type="ECO:0000256" key="1">
    <source>
        <dbReference type="ARBA" id="ARBA00004141"/>
    </source>
</evidence>
<feature type="transmembrane region" description="Helical" evidence="8">
    <location>
        <begin position="450"/>
        <end position="475"/>
    </location>
</feature>
<dbReference type="GeneID" id="109538973"/>
<feature type="transmembrane region" description="Helical" evidence="8">
    <location>
        <begin position="179"/>
        <end position="202"/>
    </location>
</feature>
<evidence type="ECO:0000256" key="7">
    <source>
        <dbReference type="SAM" id="MobiDB-lite"/>
    </source>
</evidence>
<feature type="transmembrane region" description="Helical" evidence="8">
    <location>
        <begin position="800"/>
        <end position="825"/>
    </location>
</feature>
<dbReference type="RefSeq" id="XP_019762009.1">
    <property type="nucleotide sequence ID" value="XM_019906450.2"/>
</dbReference>
<name>A0AAR5PLU4_DENPD</name>
<dbReference type="EnsemblMetazoa" id="XM_019906449.1">
    <property type="protein sequence ID" value="XP_019762008.1"/>
    <property type="gene ID" value="LOC109538973"/>
</dbReference>
<evidence type="ECO:0000256" key="2">
    <source>
        <dbReference type="ARBA" id="ARBA00006058"/>
    </source>
</evidence>